<comment type="caution">
    <text evidence="2">The sequence shown here is derived from an EMBL/GenBank/DDBJ whole genome shotgun (WGS) entry which is preliminary data.</text>
</comment>
<dbReference type="EMBL" id="QLMG01000089">
    <property type="protein sequence ID" value="RAK07825.1"/>
    <property type="molecule type" value="Genomic_DNA"/>
</dbReference>
<evidence type="ECO:0000313" key="2">
    <source>
        <dbReference type="EMBL" id="RAK07825.1"/>
    </source>
</evidence>
<gene>
    <name evidence="2" type="ORF">ATI53_10893</name>
</gene>
<dbReference type="InterPro" id="IPR012349">
    <property type="entry name" value="Split_barrel_FMN-bd"/>
</dbReference>
<dbReference type="Gene3D" id="2.30.110.10">
    <property type="entry name" value="Electron Transport, Fmn-binding Protein, Chain A"/>
    <property type="match status" value="1"/>
</dbReference>
<evidence type="ECO:0000313" key="3">
    <source>
        <dbReference type="Proteomes" id="UP000249165"/>
    </source>
</evidence>
<dbReference type="InterPro" id="IPR011576">
    <property type="entry name" value="Pyridox_Oxase_N"/>
</dbReference>
<feature type="domain" description="Pyridoxamine 5'-phosphate oxidase N-terminal" evidence="1">
    <location>
        <begin position="4"/>
        <end position="124"/>
    </location>
</feature>
<dbReference type="Proteomes" id="UP000249165">
    <property type="component" value="Unassembled WGS sequence"/>
</dbReference>
<dbReference type="AlphaFoldDB" id="A0A327XKP7"/>
<protein>
    <submittedName>
        <fullName evidence="2">Pyridoxamine 5'-phosphate oxidase</fullName>
    </submittedName>
</protein>
<dbReference type="Pfam" id="PF01243">
    <property type="entry name" value="PNPOx_N"/>
    <property type="match status" value="1"/>
</dbReference>
<organism evidence="2 3">
    <name type="scientific">Salipiger aestuarii</name>
    <dbReference type="NCBI Taxonomy" id="568098"/>
    <lineage>
        <taxon>Bacteria</taxon>
        <taxon>Pseudomonadati</taxon>
        <taxon>Pseudomonadota</taxon>
        <taxon>Alphaproteobacteria</taxon>
        <taxon>Rhodobacterales</taxon>
        <taxon>Roseobacteraceae</taxon>
        <taxon>Salipiger</taxon>
    </lineage>
</organism>
<sequence>MPLMANLATMCAEGPRNAPVWFIWEDDAIWMLSDRDGSSVRRLEEDPRCAVEIVRFDRGKGILLHLGMRGTATVEPMRPELFGRLLEKYLGADRSKWNSWFIGNIARIDDPSGRLIRLEPQSFYTNNVSYFWTGPDLAWSPGMPLS</sequence>
<accession>A0A327XKP7</accession>
<proteinExistence type="predicted"/>
<name>A0A327XKP7_9RHOB</name>
<dbReference type="SUPFAM" id="SSF50475">
    <property type="entry name" value="FMN-binding split barrel"/>
    <property type="match status" value="1"/>
</dbReference>
<evidence type="ECO:0000259" key="1">
    <source>
        <dbReference type="Pfam" id="PF01243"/>
    </source>
</evidence>
<keyword evidence="3" id="KW-1185">Reference proteome</keyword>
<reference evidence="2 3" key="1">
    <citation type="submission" date="2018-06" db="EMBL/GenBank/DDBJ databases">
        <title>Genomic Encyclopedia of Archaeal and Bacterial Type Strains, Phase II (KMG-II): from individual species to whole genera.</title>
        <authorList>
            <person name="Goeker M."/>
        </authorList>
    </citation>
    <scope>NUCLEOTIDE SEQUENCE [LARGE SCALE GENOMIC DNA]</scope>
    <source>
        <strain evidence="2 3">DSM 22011</strain>
    </source>
</reference>